<name>A0AAN7JFK6_9MYRT</name>
<dbReference type="AlphaFoldDB" id="A0AAN7JFK6"/>
<evidence type="ECO:0000313" key="1">
    <source>
        <dbReference type="EMBL" id="KAK4741082.1"/>
    </source>
</evidence>
<sequence length="213" mass="24268">MKSKASGLLNKVISALTSMARAKTLALKSKTRALKARLIIFSLLRNKKFLASTISHKLHNVLTSHHHHHDNKLKYSHDGDCDEGGSNDAEEDRVVVLYNRDSMAHHRVQDPTDTEPVKDDNLNYGYDGTGYEDEDDKYPDLRHSMFESEEDVEDLLAGLEDRGGSVIDLVKNSKEEAGEAFSLEDVIDQVADLFIKRFHREMRIQKQHSFKDF</sequence>
<protein>
    <submittedName>
        <fullName evidence="1">Uncharacterized protein</fullName>
    </submittedName>
</protein>
<dbReference type="PANTHER" id="PTHR33450">
    <property type="entry name" value="EMB|CAB67623.1-RELATED"/>
    <property type="match status" value="1"/>
</dbReference>
<dbReference type="Proteomes" id="UP001345219">
    <property type="component" value="Chromosome 19"/>
</dbReference>
<organism evidence="1 2">
    <name type="scientific">Trapa incisa</name>
    <dbReference type="NCBI Taxonomy" id="236973"/>
    <lineage>
        <taxon>Eukaryota</taxon>
        <taxon>Viridiplantae</taxon>
        <taxon>Streptophyta</taxon>
        <taxon>Embryophyta</taxon>
        <taxon>Tracheophyta</taxon>
        <taxon>Spermatophyta</taxon>
        <taxon>Magnoliopsida</taxon>
        <taxon>eudicotyledons</taxon>
        <taxon>Gunneridae</taxon>
        <taxon>Pentapetalae</taxon>
        <taxon>rosids</taxon>
        <taxon>malvids</taxon>
        <taxon>Myrtales</taxon>
        <taxon>Lythraceae</taxon>
        <taxon>Trapa</taxon>
    </lineage>
</organism>
<keyword evidence="2" id="KW-1185">Reference proteome</keyword>
<dbReference type="PANTHER" id="PTHR33450:SF12">
    <property type="entry name" value="COTTON FIBER PROTEIN"/>
    <property type="match status" value="1"/>
</dbReference>
<evidence type="ECO:0000313" key="2">
    <source>
        <dbReference type="Proteomes" id="UP001345219"/>
    </source>
</evidence>
<comment type="caution">
    <text evidence="1">The sequence shown here is derived from an EMBL/GenBank/DDBJ whole genome shotgun (WGS) entry which is preliminary data.</text>
</comment>
<dbReference type="EMBL" id="JAXIOK010000024">
    <property type="protein sequence ID" value="KAK4741082.1"/>
    <property type="molecule type" value="Genomic_DNA"/>
</dbReference>
<reference evidence="1 2" key="1">
    <citation type="journal article" date="2023" name="Hortic Res">
        <title>Pangenome of water caltrop reveals structural variations and asymmetric subgenome divergence after allopolyploidization.</title>
        <authorList>
            <person name="Zhang X."/>
            <person name="Chen Y."/>
            <person name="Wang L."/>
            <person name="Yuan Y."/>
            <person name="Fang M."/>
            <person name="Shi L."/>
            <person name="Lu R."/>
            <person name="Comes H.P."/>
            <person name="Ma Y."/>
            <person name="Chen Y."/>
            <person name="Huang G."/>
            <person name="Zhou Y."/>
            <person name="Zheng Z."/>
            <person name="Qiu Y."/>
        </authorList>
    </citation>
    <scope>NUCLEOTIDE SEQUENCE [LARGE SCALE GENOMIC DNA]</scope>
    <source>
        <tissue evidence="1">Roots</tissue>
    </source>
</reference>
<gene>
    <name evidence="1" type="ORF">SAY87_024670</name>
</gene>
<dbReference type="InterPro" id="IPR008480">
    <property type="entry name" value="DUF761_pln"/>
</dbReference>
<accession>A0AAN7JFK6</accession>
<proteinExistence type="predicted"/>
<dbReference type="Pfam" id="PF05553">
    <property type="entry name" value="DUF761"/>
    <property type="match status" value="1"/>
</dbReference>